<dbReference type="SUPFAM" id="SSF54001">
    <property type="entry name" value="Cysteine proteinases"/>
    <property type="match status" value="1"/>
</dbReference>
<dbReference type="InterPro" id="IPR038765">
    <property type="entry name" value="Papain-like_cys_pep_sf"/>
</dbReference>
<proteinExistence type="predicted"/>
<dbReference type="Pfam" id="PF06035">
    <property type="entry name" value="Peptidase_C93"/>
    <property type="match status" value="1"/>
</dbReference>
<evidence type="ECO:0000313" key="1">
    <source>
        <dbReference type="EMBL" id="GAD49495.1"/>
    </source>
</evidence>
<dbReference type="Gene3D" id="3.10.620.30">
    <property type="match status" value="1"/>
</dbReference>
<name>U2YLG5_9SPHN</name>
<dbReference type="AlphaFoldDB" id="U2YLG5"/>
<accession>U2YLG5</accession>
<dbReference type="InterPro" id="IPR010319">
    <property type="entry name" value="Transglutaminase-like_Cys_pept"/>
</dbReference>
<dbReference type="EMBL" id="BASZ01000005">
    <property type="protein sequence ID" value="GAD49495.1"/>
    <property type="molecule type" value="Genomic_DNA"/>
</dbReference>
<protein>
    <recommendedName>
        <fullName evidence="3">Transglutaminase-like domain-containing protein</fullName>
    </recommendedName>
</protein>
<dbReference type="RefSeq" id="WP_021690401.1">
    <property type="nucleotide sequence ID" value="NZ_BASZ01000005.1"/>
</dbReference>
<sequence>MTKTRAHAKGALTGMVLTGIVLGGLVAWSPAFAGAQDAPDDAQAVVSPVPLQECPQQALSSALPANALPADPAPLGPLFSDLDQPLDPVPVTDCIVRPPAPDLFGKVALPVRVKAPAAEWYRLAGPSLDSVQGPWTTLFQPGGKAGWSDPLVAVNRWINGYVRYLDDANGDRWASAADTLRYRIGDCEDFAIAKMALLQHMGIPADDMFLIVVRPMQGRGDHAVLAVRREGVTYILDNRTDRVLSDRQVTDYQPMLGYNGPFTWVYGRQVANRTPPPRNADTVPGAGYFTK</sequence>
<reference evidence="1 2" key="1">
    <citation type="submission" date="2013-09" db="EMBL/GenBank/DDBJ databases">
        <title>Whole genome shotgun sequence of Novosphingobium tardaugens NBRC 16725.</title>
        <authorList>
            <person name="Isaki S."/>
            <person name="Hosoyama A."/>
            <person name="Tsuchikane K."/>
            <person name="Katsumata H."/>
            <person name="Ando Y."/>
            <person name="Yamazaki S."/>
            <person name="Fujita N."/>
        </authorList>
    </citation>
    <scope>NUCLEOTIDE SEQUENCE [LARGE SCALE GENOMIC DNA]</scope>
    <source>
        <strain evidence="1 2">NBRC 16725</strain>
    </source>
</reference>
<comment type="caution">
    <text evidence="1">The sequence shown here is derived from an EMBL/GenBank/DDBJ whole genome shotgun (WGS) entry which is preliminary data.</text>
</comment>
<dbReference type="PANTHER" id="PTHR39327:SF1">
    <property type="entry name" value="BLR5470 PROTEIN"/>
    <property type="match status" value="1"/>
</dbReference>
<dbReference type="OrthoDB" id="5401788at2"/>
<evidence type="ECO:0008006" key="3">
    <source>
        <dbReference type="Google" id="ProtNLM"/>
    </source>
</evidence>
<dbReference type="KEGG" id="ntd:EGO55_13340"/>
<keyword evidence="2" id="KW-1185">Reference proteome</keyword>
<dbReference type="Proteomes" id="UP000016568">
    <property type="component" value="Unassembled WGS sequence"/>
</dbReference>
<organism evidence="1 2">
    <name type="scientific">Caenibius tardaugens NBRC 16725</name>
    <dbReference type="NCBI Taxonomy" id="1219035"/>
    <lineage>
        <taxon>Bacteria</taxon>
        <taxon>Pseudomonadati</taxon>
        <taxon>Pseudomonadota</taxon>
        <taxon>Alphaproteobacteria</taxon>
        <taxon>Sphingomonadales</taxon>
        <taxon>Erythrobacteraceae</taxon>
        <taxon>Caenibius</taxon>
    </lineage>
</organism>
<dbReference type="eggNOG" id="COG3672">
    <property type="taxonomic scope" value="Bacteria"/>
</dbReference>
<dbReference type="PANTHER" id="PTHR39327">
    <property type="match status" value="1"/>
</dbReference>
<gene>
    <name evidence="1" type="ORF">NT2_05_04160</name>
</gene>
<evidence type="ECO:0000313" key="2">
    <source>
        <dbReference type="Proteomes" id="UP000016568"/>
    </source>
</evidence>